<evidence type="ECO:0000256" key="3">
    <source>
        <dbReference type="SAM" id="MobiDB-lite"/>
    </source>
</evidence>
<dbReference type="OrthoDB" id="7173678at2"/>
<dbReference type="STRING" id="89524.SAMN05444370_12221"/>
<feature type="domain" description="SpoVT-AbrB" evidence="4">
    <location>
        <begin position="5"/>
        <end position="45"/>
    </location>
</feature>
<dbReference type="EMBL" id="FNQM01000022">
    <property type="protein sequence ID" value="SEA96452.1"/>
    <property type="molecule type" value="Genomic_DNA"/>
</dbReference>
<evidence type="ECO:0000256" key="1">
    <source>
        <dbReference type="ARBA" id="ARBA00007924"/>
    </source>
</evidence>
<dbReference type="GO" id="GO:0003677">
    <property type="term" value="F:DNA binding"/>
    <property type="evidence" value="ECO:0007669"/>
    <property type="project" value="UniProtKB-UniRule"/>
</dbReference>
<accession>A0A1H4FIZ0</accession>
<name>A0A1H4FIZ0_9RHOB</name>
<protein>
    <submittedName>
        <fullName evidence="5">Antitoxin VapB</fullName>
    </submittedName>
</protein>
<dbReference type="InterPro" id="IPR051734">
    <property type="entry name" value="VapB_TA_antitoxins"/>
</dbReference>
<proteinExistence type="inferred from homology"/>
<organism evidence="5 6">
    <name type="scientific">Rubrimonas cliftonensis</name>
    <dbReference type="NCBI Taxonomy" id="89524"/>
    <lineage>
        <taxon>Bacteria</taxon>
        <taxon>Pseudomonadati</taxon>
        <taxon>Pseudomonadota</taxon>
        <taxon>Alphaproteobacteria</taxon>
        <taxon>Rhodobacterales</taxon>
        <taxon>Paracoccaceae</taxon>
        <taxon>Rubrimonas</taxon>
    </lineage>
</organism>
<keyword evidence="2" id="KW-0238">DNA-binding</keyword>
<comment type="similarity">
    <text evidence="1">Belongs to the VapB family.</text>
</comment>
<evidence type="ECO:0000256" key="2">
    <source>
        <dbReference type="PROSITE-ProRule" id="PRU01076"/>
    </source>
</evidence>
<evidence type="ECO:0000313" key="5">
    <source>
        <dbReference type="EMBL" id="SEA96452.1"/>
    </source>
</evidence>
<dbReference type="InterPro" id="IPR007159">
    <property type="entry name" value="SpoVT-AbrB_dom"/>
</dbReference>
<dbReference type="SUPFAM" id="SSF89447">
    <property type="entry name" value="AbrB/MazE/MraZ-like"/>
    <property type="match status" value="1"/>
</dbReference>
<dbReference type="AlphaFoldDB" id="A0A1H4FIZ0"/>
<sequence>MADTAKVFMSGRSQAVRLPKAYRVDAAEMTIERVGDTLVLRPVRPDALERFLQQRDAHLAAHPDDVFPDRDQAEWDDGAVDKAFR</sequence>
<dbReference type="Gene3D" id="2.10.260.10">
    <property type="match status" value="1"/>
</dbReference>
<dbReference type="PROSITE" id="PS51740">
    <property type="entry name" value="SPOVT_ABRB"/>
    <property type="match status" value="1"/>
</dbReference>
<evidence type="ECO:0000259" key="4">
    <source>
        <dbReference type="PROSITE" id="PS51740"/>
    </source>
</evidence>
<dbReference type="PANTHER" id="PTHR37550">
    <property type="entry name" value="ANTITOXIN VAPB1"/>
    <property type="match status" value="1"/>
</dbReference>
<dbReference type="PANTHER" id="PTHR37550:SF3">
    <property type="entry name" value="ANTITOXIN VAPB1"/>
    <property type="match status" value="1"/>
</dbReference>
<feature type="region of interest" description="Disordered" evidence="3">
    <location>
        <begin position="61"/>
        <end position="85"/>
    </location>
</feature>
<dbReference type="Pfam" id="PF04014">
    <property type="entry name" value="MazE_antitoxin"/>
    <property type="match status" value="1"/>
</dbReference>
<gene>
    <name evidence="5" type="ORF">SAMN05444370_12221</name>
</gene>
<reference evidence="5 6" key="1">
    <citation type="submission" date="2016-10" db="EMBL/GenBank/DDBJ databases">
        <authorList>
            <person name="de Groot N.N."/>
        </authorList>
    </citation>
    <scope>NUCLEOTIDE SEQUENCE [LARGE SCALE GENOMIC DNA]</scope>
    <source>
        <strain evidence="5 6">DSM 15345</strain>
    </source>
</reference>
<dbReference type="RefSeq" id="WP_093255971.1">
    <property type="nucleotide sequence ID" value="NZ_FNQM01000022.1"/>
</dbReference>
<dbReference type="InterPro" id="IPR037914">
    <property type="entry name" value="SpoVT-AbrB_sf"/>
</dbReference>
<keyword evidence="6" id="KW-1185">Reference proteome</keyword>
<dbReference type="Proteomes" id="UP000198703">
    <property type="component" value="Unassembled WGS sequence"/>
</dbReference>
<evidence type="ECO:0000313" key="6">
    <source>
        <dbReference type="Proteomes" id="UP000198703"/>
    </source>
</evidence>